<proteinExistence type="predicted"/>
<dbReference type="EMBL" id="JAEPRC010001251">
    <property type="protein sequence ID" value="KAG2189692.1"/>
    <property type="molecule type" value="Genomic_DNA"/>
</dbReference>
<dbReference type="Pfam" id="PF00621">
    <property type="entry name" value="RhoGEF"/>
    <property type="match status" value="1"/>
</dbReference>
<feature type="non-terminal residue" evidence="2">
    <location>
        <position position="1"/>
    </location>
</feature>
<dbReference type="SUPFAM" id="SSF48065">
    <property type="entry name" value="DBL homology domain (DH-domain)"/>
    <property type="match status" value="1"/>
</dbReference>
<dbReference type="InterPro" id="IPR035899">
    <property type="entry name" value="DBL_dom_sf"/>
</dbReference>
<gene>
    <name evidence="2" type="ORF">INT46_002388</name>
</gene>
<dbReference type="OrthoDB" id="660555at2759"/>
<accession>A0A8H7QBQ0</accession>
<dbReference type="Proteomes" id="UP000650833">
    <property type="component" value="Unassembled WGS sequence"/>
</dbReference>
<dbReference type="PROSITE" id="PS50010">
    <property type="entry name" value="DH_2"/>
    <property type="match status" value="1"/>
</dbReference>
<evidence type="ECO:0000259" key="1">
    <source>
        <dbReference type="PROSITE" id="PS50010"/>
    </source>
</evidence>
<feature type="domain" description="DH" evidence="1">
    <location>
        <begin position="21"/>
        <end position="201"/>
    </location>
</feature>
<protein>
    <recommendedName>
        <fullName evidence="1">DH domain-containing protein</fullName>
    </recommendedName>
</protein>
<dbReference type="AlphaFoldDB" id="A0A8H7QBQ0"/>
<dbReference type="Gene3D" id="1.20.900.10">
    <property type="entry name" value="Dbl homology (DH) domain"/>
    <property type="match status" value="1"/>
</dbReference>
<dbReference type="SMART" id="SM00325">
    <property type="entry name" value="RhoGEF"/>
    <property type="match status" value="1"/>
</dbReference>
<dbReference type="PANTHER" id="PTHR12673">
    <property type="entry name" value="FACIOGENITAL DYSPLASIA PROTEIN"/>
    <property type="match status" value="1"/>
</dbReference>
<evidence type="ECO:0000313" key="3">
    <source>
        <dbReference type="Proteomes" id="UP000650833"/>
    </source>
</evidence>
<keyword evidence="3" id="KW-1185">Reference proteome</keyword>
<dbReference type="InterPro" id="IPR000219">
    <property type="entry name" value="DH_dom"/>
</dbReference>
<sequence length="216" mass="25083">PEDTLERQRFVRQSSPKDHAMIKFILNELIETEKSYNQLLVLIQDRYMRPMLAASQSKYPLVKSTDIPILFNHLPELVQLSDKLLQSFKSTNNVGQIFRSFESTFVVFLKYAMHYRTNIKTIRRACSNVLFIKIDQENLSRRDTNRLGMSDYFIAPIQRIPRYCLLIKDLQKYVHPFDANYSELDLALKILTGLAVAMDYAQNKAPTPSRSSIGTL</sequence>
<name>A0A8H7QBQ0_9FUNG</name>
<dbReference type="InterPro" id="IPR051092">
    <property type="entry name" value="FYVE_RhoGEF_PH"/>
</dbReference>
<reference evidence="2" key="1">
    <citation type="submission" date="2020-12" db="EMBL/GenBank/DDBJ databases">
        <title>Metabolic potential, ecology and presence of endohyphal bacteria is reflected in genomic diversity of Mucoromycotina.</title>
        <authorList>
            <person name="Muszewska A."/>
            <person name="Okrasinska A."/>
            <person name="Steczkiewicz K."/>
            <person name="Drgas O."/>
            <person name="Orlowska M."/>
            <person name="Perlinska-Lenart U."/>
            <person name="Aleksandrzak-Piekarczyk T."/>
            <person name="Szatraj K."/>
            <person name="Zielenkiewicz U."/>
            <person name="Pilsyk S."/>
            <person name="Malc E."/>
            <person name="Mieczkowski P."/>
            <person name="Kruszewska J.S."/>
            <person name="Biernat P."/>
            <person name="Pawlowska J."/>
        </authorList>
    </citation>
    <scope>NUCLEOTIDE SEQUENCE</scope>
    <source>
        <strain evidence="2">CBS 226.32</strain>
    </source>
</reference>
<dbReference type="GO" id="GO:0005085">
    <property type="term" value="F:guanyl-nucleotide exchange factor activity"/>
    <property type="evidence" value="ECO:0007669"/>
    <property type="project" value="InterPro"/>
</dbReference>
<comment type="caution">
    <text evidence="2">The sequence shown here is derived from an EMBL/GenBank/DDBJ whole genome shotgun (WGS) entry which is preliminary data.</text>
</comment>
<evidence type="ECO:0000313" key="2">
    <source>
        <dbReference type="EMBL" id="KAG2189692.1"/>
    </source>
</evidence>
<organism evidence="2 3">
    <name type="scientific">Mucor plumbeus</name>
    <dbReference type="NCBI Taxonomy" id="97098"/>
    <lineage>
        <taxon>Eukaryota</taxon>
        <taxon>Fungi</taxon>
        <taxon>Fungi incertae sedis</taxon>
        <taxon>Mucoromycota</taxon>
        <taxon>Mucoromycotina</taxon>
        <taxon>Mucoromycetes</taxon>
        <taxon>Mucorales</taxon>
        <taxon>Mucorineae</taxon>
        <taxon>Mucoraceae</taxon>
        <taxon>Mucor</taxon>
    </lineage>
</organism>
<dbReference type="GO" id="GO:0005737">
    <property type="term" value="C:cytoplasm"/>
    <property type="evidence" value="ECO:0007669"/>
    <property type="project" value="TreeGrafter"/>
</dbReference>
<dbReference type="PANTHER" id="PTHR12673:SF159">
    <property type="entry name" value="LD03170P"/>
    <property type="match status" value="1"/>
</dbReference>